<dbReference type="VEuPathDB" id="FungiDB:PV08_06646"/>
<keyword evidence="1" id="KW-0472">Membrane</keyword>
<dbReference type="InterPro" id="IPR026749">
    <property type="entry name" value="Tmem135"/>
</dbReference>
<proteinExistence type="predicted"/>
<evidence type="ECO:0000256" key="1">
    <source>
        <dbReference type="SAM" id="Phobius"/>
    </source>
</evidence>
<dbReference type="HOGENOM" id="CLU_012946_0_0_1"/>
<dbReference type="AlphaFoldDB" id="A0A0D1YFM9"/>
<dbReference type="RefSeq" id="XP_016234082.1">
    <property type="nucleotide sequence ID" value="XM_016380980.1"/>
</dbReference>
<dbReference type="GeneID" id="27333729"/>
<name>A0A0D1YFM9_9EURO</name>
<dbReference type="PANTHER" id="PTHR12459:SF15">
    <property type="entry name" value="TRANSMEMBRANE PROTEIN 135"/>
    <property type="match status" value="1"/>
</dbReference>
<dbReference type="EMBL" id="KN847496">
    <property type="protein sequence ID" value="KIW13866.1"/>
    <property type="molecule type" value="Genomic_DNA"/>
</dbReference>
<feature type="transmembrane region" description="Helical" evidence="1">
    <location>
        <begin position="366"/>
        <end position="385"/>
    </location>
</feature>
<dbReference type="PANTHER" id="PTHR12459">
    <property type="entry name" value="TRANSMEMBRANE PROTEIN 135-RELATED"/>
    <property type="match status" value="1"/>
</dbReference>
<evidence type="ECO:0000313" key="2">
    <source>
        <dbReference type="EMBL" id="KIW13866.1"/>
    </source>
</evidence>
<sequence>MTIVRARPTEALNLSVVKPLLRAYALGYITVTGPRLLVLLRNLKQGNVSAHEQLANLCRILKTSTEFNRFPSAVAVIVGGATALPRFVHICLQWLLSTRWSSGHSRASSTKFATQIQFLCSLVSAWVAFDLLNRDESWVRKRAKSRTDASDVNILESPNQHRLPPPSYHPHYSGKTIDFTLFAFSRALDIAVITAWTRTRSRPWHPEHRHPRLASTVRKLMDPAVFATSAAVIMWSWFYSPERLPREYNRWISRAAAIDPRIIQALRLARRGEFVYGHQDTGRAPPLLLQSLCRELGLPEIWGDPARTVPVPCELYHCGTGASCERHAVSRFWRSWKFAMGVYVPLQLLARFHHPTLSAALKAVKAAARSSSFLAAFVALFYYAVCLARTRLGPKVFSYRTISPQMWDSGLCILAGCLACGWSILLEKPSRRQEIAFFVAPRALATVLPRVYDKKYQRREQAVFATSVAVVLTALKTGNGRSVRGVLGRLLNHVMKE</sequence>
<evidence type="ECO:0008006" key="4">
    <source>
        <dbReference type="Google" id="ProtNLM"/>
    </source>
</evidence>
<organism evidence="2 3">
    <name type="scientific">Exophiala spinifera</name>
    <dbReference type="NCBI Taxonomy" id="91928"/>
    <lineage>
        <taxon>Eukaryota</taxon>
        <taxon>Fungi</taxon>
        <taxon>Dikarya</taxon>
        <taxon>Ascomycota</taxon>
        <taxon>Pezizomycotina</taxon>
        <taxon>Eurotiomycetes</taxon>
        <taxon>Chaetothyriomycetidae</taxon>
        <taxon>Chaetothyriales</taxon>
        <taxon>Herpotrichiellaceae</taxon>
        <taxon>Exophiala</taxon>
    </lineage>
</organism>
<reference evidence="2 3" key="1">
    <citation type="submission" date="2015-01" db="EMBL/GenBank/DDBJ databases">
        <title>The Genome Sequence of Exophiala spinifera CBS89968.</title>
        <authorList>
            <consortium name="The Broad Institute Genomics Platform"/>
            <person name="Cuomo C."/>
            <person name="de Hoog S."/>
            <person name="Gorbushina A."/>
            <person name="Stielow B."/>
            <person name="Teixiera M."/>
            <person name="Abouelleil A."/>
            <person name="Chapman S.B."/>
            <person name="Priest M."/>
            <person name="Young S.K."/>
            <person name="Wortman J."/>
            <person name="Nusbaum C."/>
            <person name="Birren B."/>
        </authorList>
    </citation>
    <scope>NUCLEOTIDE SEQUENCE [LARGE SCALE GENOMIC DNA]</scope>
    <source>
        <strain evidence="2 3">CBS 89968</strain>
    </source>
</reference>
<evidence type="ECO:0000313" key="3">
    <source>
        <dbReference type="Proteomes" id="UP000053328"/>
    </source>
</evidence>
<keyword evidence="1" id="KW-0812">Transmembrane</keyword>
<gene>
    <name evidence="2" type="ORF">PV08_06646</name>
</gene>
<keyword evidence="1" id="KW-1133">Transmembrane helix</keyword>
<protein>
    <recommendedName>
        <fullName evidence="4">Integral membrane protein</fullName>
    </recommendedName>
</protein>
<accession>A0A0D1YFM9</accession>
<keyword evidence="3" id="KW-1185">Reference proteome</keyword>
<feature type="transmembrane region" description="Helical" evidence="1">
    <location>
        <begin position="405"/>
        <end position="425"/>
    </location>
</feature>
<dbReference type="OrthoDB" id="4021778at2759"/>
<dbReference type="Proteomes" id="UP000053328">
    <property type="component" value="Unassembled WGS sequence"/>
</dbReference>